<feature type="region of interest" description="Disordered" evidence="1">
    <location>
        <begin position="195"/>
        <end position="214"/>
    </location>
</feature>
<dbReference type="GeneID" id="9688772"/>
<feature type="region of interest" description="Disordered" evidence="1">
    <location>
        <begin position="169"/>
        <end position="188"/>
    </location>
</feature>
<gene>
    <name evidence="2" type="ORF">MICPUCDRAFT_53270</name>
</gene>
<feature type="compositionally biased region" description="Low complexity" evidence="1">
    <location>
        <begin position="75"/>
        <end position="89"/>
    </location>
</feature>
<evidence type="ECO:0000313" key="2">
    <source>
        <dbReference type="EMBL" id="EEH52660.1"/>
    </source>
</evidence>
<name>C1N6F8_MICPC</name>
<dbReference type="OMA" id="VANDEWR"/>
<dbReference type="RefSeq" id="XP_003063524.1">
    <property type="nucleotide sequence ID" value="XM_003063478.1"/>
</dbReference>
<accession>C1N6F8</accession>
<dbReference type="AlphaFoldDB" id="C1N6F8"/>
<dbReference type="EMBL" id="GG663748">
    <property type="protein sequence ID" value="EEH52660.1"/>
    <property type="molecule type" value="Genomic_DNA"/>
</dbReference>
<feature type="region of interest" description="Disordered" evidence="1">
    <location>
        <begin position="520"/>
        <end position="548"/>
    </location>
</feature>
<dbReference type="Proteomes" id="UP000001876">
    <property type="component" value="Unassembled WGS sequence"/>
</dbReference>
<feature type="compositionally biased region" description="Basic residues" evidence="1">
    <location>
        <begin position="90"/>
        <end position="99"/>
    </location>
</feature>
<dbReference type="KEGG" id="mpp:MICPUCDRAFT_53270"/>
<protein>
    <submittedName>
        <fullName evidence="2">Predicted protein</fullName>
    </submittedName>
</protein>
<feature type="compositionally biased region" description="Basic and acidic residues" evidence="1">
    <location>
        <begin position="318"/>
        <end position="328"/>
    </location>
</feature>
<sequence>MATVVAPCARWPSFLDRGGAGGRERDEDGGGDGDGATRRATLERLRAARAILRRARDARADELRALREEEAGDDAAAAVAAAAAAATTSARRRSGRRASSRATTSSGARIERRDLRVDVAPASSERETPPPPPPPSEGRRDDDDDDDDDDADADADALATDADALATDAAAAAAPETLASDADADADVAGPPLVAASASVEPPESYAPLASSQMPGAYSLSDAAELAAAVAIAAEEDDVSGGGGGGSAEEATTTTTTTTTTRVKETPARARFPSPPRFESGSGDAPPPPPPSGAAWGLDASGTVGWGNIESEPPTGGDWRRRSGERGTVRGWGATPAKPPATSPRRRHVGDTSDEYAMRAVLRARHDGATALAAVVTASSRPRRTTAAAAAAAAFATRRGDDDDATDVTTWRVSVGGGGDDDDATTTTTTFVGSARLPRHVGACLMTWRRRGADAATTRGWTISPLAPLATSPSGAWVAAPGENAGVIFVRVAGGSDRAPPRGGGGLSCDFRVTALALSPPLASSSNGGGRGRKRRRGDVAAADDDDDGRAADAPALRVLVAAGEGGRAHAWLLPDDGWGDDGGGGGSRNGVTLATPSLRRERPKCVAPDALCFARGGRELVGVFDGTLWARWRLLDDAGGATTTTTTTTTTTLTPRLLSVDYHLTHRLRALHVVETVSNDDDDDESNGYDACVATAMTLASRRDDDDDGGAASSVPRASFACDLRDGRGWVVGGDVANDEWRVSDVDDDVEECPPYVALAGAGTCVVAADVSGSVHAWDAFTGKRLGRGRIEKELKIVGGGERGEEEGESARGRGGVGALAACAFGDGALVAGAMNGACAVFRVRRGSGAAPAPANPKFDAFEPSPS</sequence>
<evidence type="ECO:0000256" key="1">
    <source>
        <dbReference type="SAM" id="MobiDB-lite"/>
    </source>
</evidence>
<reference evidence="2 3" key="1">
    <citation type="journal article" date="2009" name="Science">
        <title>Green evolution and dynamic adaptations revealed by genomes of the marine picoeukaryotes Micromonas.</title>
        <authorList>
            <person name="Worden A.Z."/>
            <person name="Lee J.H."/>
            <person name="Mock T."/>
            <person name="Rouze P."/>
            <person name="Simmons M.P."/>
            <person name="Aerts A.L."/>
            <person name="Allen A.E."/>
            <person name="Cuvelier M.L."/>
            <person name="Derelle E."/>
            <person name="Everett M.V."/>
            <person name="Foulon E."/>
            <person name="Grimwood J."/>
            <person name="Gundlach H."/>
            <person name="Henrissat B."/>
            <person name="Napoli C."/>
            <person name="McDonald S.M."/>
            <person name="Parker M.S."/>
            <person name="Rombauts S."/>
            <person name="Salamov A."/>
            <person name="Von Dassow P."/>
            <person name="Badger J.H."/>
            <person name="Coutinho P.M."/>
            <person name="Demir E."/>
            <person name="Dubchak I."/>
            <person name="Gentemann C."/>
            <person name="Eikrem W."/>
            <person name="Gready J.E."/>
            <person name="John U."/>
            <person name="Lanier W."/>
            <person name="Lindquist E.A."/>
            <person name="Lucas S."/>
            <person name="Mayer K.F."/>
            <person name="Moreau H."/>
            <person name="Not F."/>
            <person name="Otillar R."/>
            <person name="Panaud O."/>
            <person name="Pangilinan J."/>
            <person name="Paulsen I."/>
            <person name="Piegu B."/>
            <person name="Poliakov A."/>
            <person name="Robbens S."/>
            <person name="Schmutz J."/>
            <person name="Toulza E."/>
            <person name="Wyss T."/>
            <person name="Zelensky A."/>
            <person name="Zhou K."/>
            <person name="Armbrust E.V."/>
            <person name="Bhattacharya D."/>
            <person name="Goodenough U.W."/>
            <person name="Van de Peer Y."/>
            <person name="Grigoriev I.V."/>
        </authorList>
    </citation>
    <scope>NUCLEOTIDE SEQUENCE [LARGE SCALE GENOMIC DNA]</scope>
    <source>
        <strain evidence="2 3">CCMP1545</strain>
    </source>
</reference>
<feature type="region of interest" description="Disordered" evidence="1">
    <location>
        <begin position="69"/>
        <end position="162"/>
    </location>
</feature>
<evidence type="ECO:0000313" key="3">
    <source>
        <dbReference type="Proteomes" id="UP000001876"/>
    </source>
</evidence>
<feature type="compositionally biased region" description="Low complexity" evidence="1">
    <location>
        <begin position="248"/>
        <end position="261"/>
    </location>
</feature>
<proteinExistence type="predicted"/>
<feature type="region of interest" description="Disordered" evidence="1">
    <location>
        <begin position="849"/>
        <end position="868"/>
    </location>
</feature>
<keyword evidence="3" id="KW-1185">Reference proteome</keyword>
<feature type="compositionally biased region" description="Acidic residues" evidence="1">
    <location>
        <begin position="142"/>
        <end position="155"/>
    </location>
</feature>
<feature type="region of interest" description="Disordered" evidence="1">
    <location>
        <begin position="13"/>
        <end position="40"/>
    </location>
</feature>
<feature type="region of interest" description="Disordered" evidence="1">
    <location>
        <begin position="237"/>
        <end position="350"/>
    </location>
</feature>
<organism evidence="3">
    <name type="scientific">Micromonas pusilla (strain CCMP1545)</name>
    <name type="common">Picoplanktonic green alga</name>
    <dbReference type="NCBI Taxonomy" id="564608"/>
    <lineage>
        <taxon>Eukaryota</taxon>
        <taxon>Viridiplantae</taxon>
        <taxon>Chlorophyta</taxon>
        <taxon>Mamiellophyceae</taxon>
        <taxon>Mamiellales</taxon>
        <taxon>Mamiellaceae</taxon>
        <taxon>Micromonas</taxon>
    </lineage>
</organism>
<feature type="compositionally biased region" description="Low complexity" evidence="1">
    <location>
        <begin position="269"/>
        <end position="284"/>
    </location>
</feature>